<sequence>MDVVLDPLQRHPLVQQTHVAGSLRGAVQSQEAEGTDPVVHGDDDDRLAVSEVAAIVHVQRRGATVEPWTDPHHDCEIVRPGRGGHPDIEVQAVLVHLSVGVPHLAALEAGERRVHELVAGVGVGVGLVHPRPPALGLGGAETPLPYRRLAKGDAQEGGDVASVRHRHADASESTGARLNGEVRLALGGAGGGEEGQEEDLGQEEEEDGGLHDGTRKAVAVVVTPSPIRQGWVCSASPQLYTHRDGEREKCD</sequence>
<keyword evidence="3" id="KW-1185">Reference proteome</keyword>
<reference evidence="2 3" key="1">
    <citation type="submission" date="2019-03" db="EMBL/GenBank/DDBJ databases">
        <title>First draft genome of Liparis tanakae, snailfish: a comprehensive survey of snailfish specific genes.</title>
        <authorList>
            <person name="Kim W."/>
            <person name="Song I."/>
            <person name="Jeong J.-H."/>
            <person name="Kim D."/>
            <person name="Kim S."/>
            <person name="Ryu S."/>
            <person name="Song J.Y."/>
            <person name="Lee S.K."/>
        </authorList>
    </citation>
    <scope>NUCLEOTIDE SEQUENCE [LARGE SCALE GENOMIC DNA]</scope>
    <source>
        <tissue evidence="2">Muscle</tissue>
    </source>
</reference>
<comment type="caution">
    <text evidence="2">The sequence shown here is derived from an EMBL/GenBank/DDBJ whole genome shotgun (WGS) entry which is preliminary data.</text>
</comment>
<feature type="region of interest" description="Disordered" evidence="1">
    <location>
        <begin position="168"/>
        <end position="216"/>
    </location>
</feature>
<accession>A0A4Z2EZV1</accession>
<evidence type="ECO:0000313" key="2">
    <source>
        <dbReference type="EMBL" id="TNN34487.1"/>
    </source>
</evidence>
<dbReference type="Proteomes" id="UP000314294">
    <property type="component" value="Unassembled WGS sequence"/>
</dbReference>
<proteinExistence type="predicted"/>
<evidence type="ECO:0000256" key="1">
    <source>
        <dbReference type="SAM" id="MobiDB-lite"/>
    </source>
</evidence>
<evidence type="ECO:0000313" key="3">
    <source>
        <dbReference type="Proteomes" id="UP000314294"/>
    </source>
</evidence>
<dbReference type="EMBL" id="SRLO01001952">
    <property type="protein sequence ID" value="TNN34487.1"/>
    <property type="molecule type" value="Genomic_DNA"/>
</dbReference>
<organism evidence="2 3">
    <name type="scientific">Liparis tanakae</name>
    <name type="common">Tanaka's snailfish</name>
    <dbReference type="NCBI Taxonomy" id="230148"/>
    <lineage>
        <taxon>Eukaryota</taxon>
        <taxon>Metazoa</taxon>
        <taxon>Chordata</taxon>
        <taxon>Craniata</taxon>
        <taxon>Vertebrata</taxon>
        <taxon>Euteleostomi</taxon>
        <taxon>Actinopterygii</taxon>
        <taxon>Neopterygii</taxon>
        <taxon>Teleostei</taxon>
        <taxon>Neoteleostei</taxon>
        <taxon>Acanthomorphata</taxon>
        <taxon>Eupercaria</taxon>
        <taxon>Perciformes</taxon>
        <taxon>Cottioidei</taxon>
        <taxon>Cottales</taxon>
        <taxon>Liparidae</taxon>
        <taxon>Liparis</taxon>
    </lineage>
</organism>
<gene>
    <name evidence="2" type="ORF">EYF80_055349</name>
</gene>
<dbReference type="AlphaFoldDB" id="A0A4Z2EZV1"/>
<name>A0A4Z2EZV1_9TELE</name>
<feature type="compositionally biased region" description="Acidic residues" evidence="1">
    <location>
        <begin position="194"/>
        <end position="207"/>
    </location>
</feature>
<protein>
    <submittedName>
        <fullName evidence="2">Uncharacterized protein</fullName>
    </submittedName>
</protein>